<feature type="transmembrane region" description="Helical" evidence="2">
    <location>
        <begin position="384"/>
        <end position="406"/>
    </location>
</feature>
<evidence type="ECO:0000313" key="5">
    <source>
        <dbReference type="Proteomes" id="UP001161757"/>
    </source>
</evidence>
<dbReference type="PANTHER" id="PTHR34814:SF1">
    <property type="entry name" value="NITROSOGUANIDINE RESISTANCE PROTEIN SNG1"/>
    <property type="match status" value="1"/>
</dbReference>
<protein>
    <recommendedName>
        <fullName evidence="3">DUF3533 domain-containing protein</fullName>
    </recommendedName>
</protein>
<feature type="transmembrane region" description="Helical" evidence="2">
    <location>
        <begin position="471"/>
        <end position="496"/>
    </location>
</feature>
<feature type="compositionally biased region" description="Basic and acidic residues" evidence="1">
    <location>
        <begin position="30"/>
        <end position="57"/>
    </location>
</feature>
<evidence type="ECO:0000256" key="2">
    <source>
        <dbReference type="SAM" id="Phobius"/>
    </source>
</evidence>
<dbReference type="Pfam" id="PF12051">
    <property type="entry name" value="DUF3533"/>
    <property type="match status" value="1"/>
</dbReference>
<dbReference type="EMBL" id="JAJGCB010000001">
    <property type="protein sequence ID" value="KAJ8995673.1"/>
    <property type="molecule type" value="Genomic_DNA"/>
</dbReference>
<feature type="transmembrane region" description="Helical" evidence="2">
    <location>
        <begin position="296"/>
        <end position="320"/>
    </location>
</feature>
<feature type="transmembrane region" description="Helical" evidence="2">
    <location>
        <begin position="418"/>
        <end position="438"/>
    </location>
</feature>
<feature type="transmembrane region" description="Helical" evidence="2">
    <location>
        <begin position="341"/>
        <end position="364"/>
    </location>
</feature>
<feature type="transmembrane region" description="Helical" evidence="2">
    <location>
        <begin position="83"/>
        <end position="104"/>
    </location>
</feature>
<dbReference type="PANTHER" id="PTHR34814">
    <property type="entry name" value="NITROSOGUANIDINE RESISTANCE PROTEIN SNG1"/>
    <property type="match status" value="1"/>
</dbReference>
<name>A0AAN6F2T9_EXODE</name>
<evidence type="ECO:0000313" key="4">
    <source>
        <dbReference type="EMBL" id="KAJ8995673.1"/>
    </source>
</evidence>
<sequence length="519" mass="58235">MPRNSSEDTLEAEDERQSGLPQKTEEDEQHDGNNRDNYEQDQHQESSGARGDEEKNSPDLPPLPVGLLDPSLRHVFKEVAVKWAATVLILFSFILCILSLYWAVLFHVNENMSALTVAVVNFDARVAPYNNSVLAAPGIGQSVEKFAQEQAMIHSGVLGYTVQDADIMYHGDPMAVRQAVYDYKVWAAIIINANASTILQEAVSIGNTSYDPLGAGQMIINSARDETTYYNYILPQLYQFQTDVAAIFGPEWIRSVLSNSSLDAATYGRAPQALNPAIGFSMFDLRPFNPPQATPAVTIGLIYLIIIAFFSFSFFLPVYTKFLIPKGHPPLHFYQLIMFRLLATTTAYLFMSLAYSLVSLAFQIPFSNTYPHNDLTTANNPDAYGKATFVVYWMLNWVGMYALGLASENVTMIIGQPWTALWLIFWVITNVSTSFYAIPLSPGFFQFGYALPLYHIVNGSRTLLFDTHSRIGLNFGVLFAWCAVNTLLFPPCCVFMRWKTNKELARRVPRRTIKYLVDG</sequence>
<evidence type="ECO:0000259" key="3">
    <source>
        <dbReference type="Pfam" id="PF12051"/>
    </source>
</evidence>
<dbReference type="InterPro" id="IPR053001">
    <property type="entry name" value="MNNG_permease-like"/>
</dbReference>
<keyword evidence="2" id="KW-0472">Membrane</keyword>
<gene>
    <name evidence="4" type="ORF">HRR80_000434</name>
</gene>
<accession>A0AAN6F2T9</accession>
<reference evidence="4" key="1">
    <citation type="submission" date="2023-01" db="EMBL/GenBank/DDBJ databases">
        <title>Exophiala dermititidis isolated from Cystic Fibrosis Patient.</title>
        <authorList>
            <person name="Kurbessoian T."/>
            <person name="Crocker A."/>
            <person name="Murante D."/>
            <person name="Hogan D.A."/>
            <person name="Stajich J.E."/>
        </authorList>
    </citation>
    <scope>NUCLEOTIDE SEQUENCE</scope>
    <source>
        <strain evidence="4">Ex8</strain>
    </source>
</reference>
<evidence type="ECO:0000256" key="1">
    <source>
        <dbReference type="SAM" id="MobiDB-lite"/>
    </source>
</evidence>
<dbReference type="GO" id="GO:0016020">
    <property type="term" value="C:membrane"/>
    <property type="evidence" value="ECO:0007669"/>
    <property type="project" value="TreeGrafter"/>
</dbReference>
<organism evidence="4 5">
    <name type="scientific">Exophiala dermatitidis</name>
    <name type="common">Black yeast-like fungus</name>
    <name type="synonym">Wangiella dermatitidis</name>
    <dbReference type="NCBI Taxonomy" id="5970"/>
    <lineage>
        <taxon>Eukaryota</taxon>
        <taxon>Fungi</taxon>
        <taxon>Dikarya</taxon>
        <taxon>Ascomycota</taxon>
        <taxon>Pezizomycotina</taxon>
        <taxon>Eurotiomycetes</taxon>
        <taxon>Chaetothyriomycetidae</taxon>
        <taxon>Chaetothyriales</taxon>
        <taxon>Herpotrichiellaceae</taxon>
        <taxon>Exophiala</taxon>
    </lineage>
</organism>
<dbReference type="InterPro" id="IPR022703">
    <property type="entry name" value="DUF3533"/>
</dbReference>
<feature type="region of interest" description="Disordered" evidence="1">
    <location>
        <begin position="1"/>
        <end position="64"/>
    </location>
</feature>
<keyword evidence="2" id="KW-1133">Transmembrane helix</keyword>
<keyword evidence="2" id="KW-0812">Transmembrane</keyword>
<feature type="domain" description="DUF3533" evidence="3">
    <location>
        <begin position="87"/>
        <end position="487"/>
    </location>
</feature>
<proteinExistence type="predicted"/>
<comment type="caution">
    <text evidence="4">The sequence shown here is derived from an EMBL/GenBank/DDBJ whole genome shotgun (WGS) entry which is preliminary data.</text>
</comment>
<dbReference type="Proteomes" id="UP001161757">
    <property type="component" value="Unassembled WGS sequence"/>
</dbReference>
<dbReference type="AlphaFoldDB" id="A0AAN6F2T9"/>